<dbReference type="SUPFAM" id="SSF88946">
    <property type="entry name" value="Sigma2 domain of RNA polymerase sigma factors"/>
    <property type="match status" value="1"/>
</dbReference>
<dbReference type="Pfam" id="PF04542">
    <property type="entry name" value="Sigma70_r2"/>
    <property type="match status" value="1"/>
</dbReference>
<sequence>MTAPLLTPGTIPAQLLRHDLLSHGQEIELALRWEVAVHAAYLLAEANCQVATSDELGELVALGRNAREVMVIGNLRLVAAIAREAASSSPVPVAELFAEGVLGLLDAVDRFDHRRGVRLGAWVAVQARSRISTAVCTRAGELPIGVAIARRRSRRVNDGAGFESVLGPAVPSSARTDARRCDHLPVPIDQVAEPSDPIADTALLAVIDRATGARLLGRLAEDQRRVVELRFGFTGAVLSRPATARQLGISVPEVRQLETQALARLRRDAA</sequence>
<dbReference type="InterPro" id="IPR007630">
    <property type="entry name" value="RNA_pol_sigma70_r4"/>
</dbReference>
<evidence type="ECO:0000313" key="7">
    <source>
        <dbReference type="EMBL" id="TDT33823.1"/>
    </source>
</evidence>
<keyword evidence="8" id="KW-1185">Reference proteome</keyword>
<dbReference type="PANTHER" id="PTHR30603">
    <property type="entry name" value="RNA POLYMERASE SIGMA FACTOR RPO"/>
    <property type="match status" value="1"/>
</dbReference>
<organism evidence="7 8">
    <name type="scientific">Naumannella halotolerans</name>
    <dbReference type="NCBI Taxonomy" id="993414"/>
    <lineage>
        <taxon>Bacteria</taxon>
        <taxon>Bacillati</taxon>
        <taxon>Actinomycetota</taxon>
        <taxon>Actinomycetes</taxon>
        <taxon>Propionibacteriales</taxon>
        <taxon>Propionibacteriaceae</taxon>
        <taxon>Naumannella</taxon>
    </lineage>
</organism>
<dbReference type="Proteomes" id="UP000295371">
    <property type="component" value="Unassembled WGS sequence"/>
</dbReference>
<dbReference type="Gene3D" id="1.20.120.1810">
    <property type="match status" value="1"/>
</dbReference>
<evidence type="ECO:0000256" key="2">
    <source>
        <dbReference type="ARBA" id="ARBA00023082"/>
    </source>
</evidence>
<keyword evidence="1" id="KW-0805">Transcription regulation</keyword>
<comment type="caution">
    <text evidence="7">The sequence shown here is derived from an EMBL/GenBank/DDBJ whole genome shotgun (WGS) entry which is preliminary data.</text>
</comment>
<dbReference type="InterPro" id="IPR036388">
    <property type="entry name" value="WH-like_DNA-bd_sf"/>
</dbReference>
<proteinExistence type="predicted"/>
<dbReference type="PRINTS" id="PR00046">
    <property type="entry name" value="SIGMA70FCT"/>
</dbReference>
<reference evidence="7 8" key="1">
    <citation type="submission" date="2019-03" db="EMBL/GenBank/DDBJ databases">
        <title>Genomic Encyclopedia of Archaeal and Bacterial Type Strains, Phase II (KMG-II): from individual species to whole genera.</title>
        <authorList>
            <person name="Goeker M."/>
        </authorList>
    </citation>
    <scope>NUCLEOTIDE SEQUENCE [LARGE SCALE GENOMIC DNA]</scope>
    <source>
        <strain evidence="7 8">DSM 24323</strain>
    </source>
</reference>
<evidence type="ECO:0000256" key="1">
    <source>
        <dbReference type="ARBA" id="ARBA00023015"/>
    </source>
</evidence>
<dbReference type="GO" id="GO:0006352">
    <property type="term" value="P:DNA-templated transcription initiation"/>
    <property type="evidence" value="ECO:0007669"/>
    <property type="project" value="InterPro"/>
</dbReference>
<dbReference type="InterPro" id="IPR014284">
    <property type="entry name" value="RNA_pol_sigma-70_dom"/>
</dbReference>
<keyword evidence="3" id="KW-0238">DNA-binding</keyword>
<evidence type="ECO:0000256" key="4">
    <source>
        <dbReference type="ARBA" id="ARBA00023163"/>
    </source>
</evidence>
<dbReference type="PANTHER" id="PTHR30603:SF47">
    <property type="entry name" value="RNA POLYMERASE SIGMA FACTOR SIGD, CHLOROPLASTIC"/>
    <property type="match status" value="1"/>
</dbReference>
<evidence type="ECO:0000256" key="3">
    <source>
        <dbReference type="ARBA" id="ARBA00023125"/>
    </source>
</evidence>
<keyword evidence="2" id="KW-0731">Sigma factor</keyword>
<evidence type="ECO:0000259" key="5">
    <source>
        <dbReference type="Pfam" id="PF04542"/>
    </source>
</evidence>
<dbReference type="AlphaFoldDB" id="A0A4R7JB53"/>
<dbReference type="SUPFAM" id="SSF88659">
    <property type="entry name" value="Sigma3 and sigma4 domains of RNA polymerase sigma factors"/>
    <property type="match status" value="1"/>
</dbReference>
<dbReference type="GO" id="GO:0003677">
    <property type="term" value="F:DNA binding"/>
    <property type="evidence" value="ECO:0007669"/>
    <property type="project" value="UniProtKB-KW"/>
</dbReference>
<name>A0A4R7JB53_9ACTN</name>
<dbReference type="InterPro" id="IPR007627">
    <property type="entry name" value="RNA_pol_sigma70_r2"/>
</dbReference>
<dbReference type="Gene3D" id="1.10.10.10">
    <property type="entry name" value="Winged helix-like DNA-binding domain superfamily/Winged helix DNA-binding domain"/>
    <property type="match status" value="1"/>
</dbReference>
<keyword evidence="4" id="KW-0804">Transcription</keyword>
<dbReference type="EMBL" id="SOAW01000001">
    <property type="protein sequence ID" value="TDT33823.1"/>
    <property type="molecule type" value="Genomic_DNA"/>
</dbReference>
<accession>A0A4R7JB53</accession>
<dbReference type="OrthoDB" id="3745243at2"/>
<dbReference type="InterPro" id="IPR013324">
    <property type="entry name" value="RNA_pol_sigma_r3/r4-like"/>
</dbReference>
<feature type="domain" description="RNA polymerase sigma-70 region 2" evidence="5">
    <location>
        <begin position="74"/>
        <end position="133"/>
    </location>
</feature>
<dbReference type="InterPro" id="IPR000943">
    <property type="entry name" value="RNA_pol_sigma70"/>
</dbReference>
<dbReference type="InterPro" id="IPR050239">
    <property type="entry name" value="Sigma-70_RNA_pol_init_factors"/>
</dbReference>
<protein>
    <submittedName>
        <fullName evidence="7">RNA polymerase primary sigma factor</fullName>
    </submittedName>
</protein>
<gene>
    <name evidence="7" type="ORF">CLV29_1458</name>
</gene>
<dbReference type="InterPro" id="IPR013325">
    <property type="entry name" value="RNA_pol_sigma_r2"/>
</dbReference>
<feature type="domain" description="RNA polymerase sigma-70 region 4" evidence="6">
    <location>
        <begin position="215"/>
        <end position="266"/>
    </location>
</feature>
<dbReference type="GO" id="GO:0016987">
    <property type="term" value="F:sigma factor activity"/>
    <property type="evidence" value="ECO:0007669"/>
    <property type="project" value="UniProtKB-KW"/>
</dbReference>
<evidence type="ECO:0000313" key="8">
    <source>
        <dbReference type="Proteomes" id="UP000295371"/>
    </source>
</evidence>
<dbReference type="NCBIfam" id="TIGR02937">
    <property type="entry name" value="sigma70-ECF"/>
    <property type="match status" value="1"/>
</dbReference>
<evidence type="ECO:0000259" key="6">
    <source>
        <dbReference type="Pfam" id="PF04545"/>
    </source>
</evidence>
<dbReference type="RefSeq" id="WP_133754272.1">
    <property type="nucleotide sequence ID" value="NZ_CP171129.1"/>
</dbReference>
<dbReference type="Pfam" id="PF04545">
    <property type="entry name" value="Sigma70_r4"/>
    <property type="match status" value="1"/>
</dbReference>